<dbReference type="SMART" id="SM00220">
    <property type="entry name" value="S_TKc"/>
    <property type="match status" value="1"/>
</dbReference>
<keyword evidence="7" id="KW-0067">ATP-binding</keyword>
<comment type="catalytic activity">
    <reaction evidence="8">
        <text>L-threonyl-[protein] + ATP = O-phospho-L-threonyl-[protein] + ADP + H(+)</text>
        <dbReference type="Rhea" id="RHEA:46608"/>
        <dbReference type="Rhea" id="RHEA-COMP:11060"/>
        <dbReference type="Rhea" id="RHEA-COMP:11605"/>
        <dbReference type="ChEBI" id="CHEBI:15378"/>
        <dbReference type="ChEBI" id="CHEBI:30013"/>
        <dbReference type="ChEBI" id="CHEBI:30616"/>
        <dbReference type="ChEBI" id="CHEBI:61977"/>
        <dbReference type="ChEBI" id="CHEBI:456216"/>
        <dbReference type="EC" id="2.7.11.1"/>
    </reaction>
</comment>
<dbReference type="AlphaFoldDB" id="A0A542Z8M1"/>
<dbReference type="InterPro" id="IPR000719">
    <property type="entry name" value="Prot_kinase_dom"/>
</dbReference>
<accession>A0A542Z8M1</accession>
<dbReference type="CDD" id="cd06577">
    <property type="entry name" value="PASTA_pknB"/>
    <property type="match status" value="1"/>
</dbReference>
<organism evidence="12 13">
    <name type="scientific">Oryzihumus leptocrescens</name>
    <dbReference type="NCBI Taxonomy" id="297536"/>
    <lineage>
        <taxon>Bacteria</taxon>
        <taxon>Bacillati</taxon>
        <taxon>Actinomycetota</taxon>
        <taxon>Actinomycetes</taxon>
        <taxon>Micrococcales</taxon>
        <taxon>Intrasporangiaceae</taxon>
        <taxon>Oryzihumus</taxon>
    </lineage>
</organism>
<evidence type="ECO:0000313" key="13">
    <source>
        <dbReference type="Proteomes" id="UP000319514"/>
    </source>
</evidence>
<keyword evidence="13" id="KW-1185">Reference proteome</keyword>
<feature type="region of interest" description="Disordered" evidence="10">
    <location>
        <begin position="348"/>
        <end position="368"/>
    </location>
</feature>
<evidence type="ECO:0000256" key="4">
    <source>
        <dbReference type="ARBA" id="ARBA00022737"/>
    </source>
</evidence>
<feature type="domain" description="Protein kinase" evidence="11">
    <location>
        <begin position="13"/>
        <end position="267"/>
    </location>
</feature>
<evidence type="ECO:0000256" key="9">
    <source>
        <dbReference type="ARBA" id="ARBA00048679"/>
    </source>
</evidence>
<sequence length="458" mass="47126">MSAGTGSVLGNRYTLTERVAGGGMGEVWEATDGVLGRTVAIKLLRAGYADDTQFVDRFRAEARHSAALSHPNIATVHDYGEEDGESYLVMELVPGEPLSRVITERGPLGPEEAASVLGQAAAALEMAHQNGFVHRDVKPANIIVTPDGTAKLTDFGIARALHGSAITKTGEVMGTAQYISPEQAMGEPATPSSDIYALGIVAHEMLTGKRPFDAETPVATALSQVNDPPPPLPEQVPEQLRDLVESCLAKDPADRPASAAAIAEELGVPVSGSIATAVTPPSAFDQTAVMATTVRQQDQHSGPATRIHSAAPAAARSSALTDRVRKRPAVWGLAALAVIVLAVSLSRCGSGPAKTSTTPKPSPTATSRPATVLSAAAYVGQPVDQVRPALESLGYQVSTRPQTSGQQPGTVLAMSPTGAVPAKAVIMLVVAQAAPAATTAPAGPDAGNNDGHKKKGKK</sequence>
<dbReference type="PANTHER" id="PTHR43289:SF6">
    <property type="entry name" value="SERINE_THREONINE-PROTEIN KINASE NEKL-3"/>
    <property type="match status" value="1"/>
</dbReference>
<evidence type="ECO:0000259" key="11">
    <source>
        <dbReference type="PROSITE" id="PS50011"/>
    </source>
</evidence>
<dbReference type="Gene3D" id="3.30.200.20">
    <property type="entry name" value="Phosphorylase Kinase, domain 1"/>
    <property type="match status" value="1"/>
</dbReference>
<protein>
    <recommendedName>
        <fullName evidence="1">non-specific serine/threonine protein kinase</fullName>
        <ecNumber evidence="1">2.7.11.1</ecNumber>
    </recommendedName>
</protein>
<evidence type="ECO:0000313" key="12">
    <source>
        <dbReference type="EMBL" id="TQL56694.1"/>
    </source>
</evidence>
<comment type="catalytic activity">
    <reaction evidence="9">
        <text>L-seryl-[protein] + ATP = O-phospho-L-seryl-[protein] + ADP + H(+)</text>
        <dbReference type="Rhea" id="RHEA:17989"/>
        <dbReference type="Rhea" id="RHEA-COMP:9863"/>
        <dbReference type="Rhea" id="RHEA-COMP:11604"/>
        <dbReference type="ChEBI" id="CHEBI:15378"/>
        <dbReference type="ChEBI" id="CHEBI:29999"/>
        <dbReference type="ChEBI" id="CHEBI:30616"/>
        <dbReference type="ChEBI" id="CHEBI:83421"/>
        <dbReference type="ChEBI" id="CHEBI:456216"/>
        <dbReference type="EC" id="2.7.11.1"/>
    </reaction>
</comment>
<evidence type="ECO:0000256" key="3">
    <source>
        <dbReference type="ARBA" id="ARBA00022679"/>
    </source>
</evidence>
<comment type="caution">
    <text evidence="12">The sequence shown here is derived from an EMBL/GenBank/DDBJ whole genome shotgun (WGS) entry which is preliminary data.</text>
</comment>
<keyword evidence="2" id="KW-0723">Serine/threonine-protein kinase</keyword>
<dbReference type="Pfam" id="PF00069">
    <property type="entry name" value="Pkinase"/>
    <property type="match status" value="1"/>
</dbReference>
<dbReference type="PANTHER" id="PTHR43289">
    <property type="entry name" value="MITOGEN-ACTIVATED PROTEIN KINASE KINASE KINASE 20-RELATED"/>
    <property type="match status" value="1"/>
</dbReference>
<evidence type="ECO:0000256" key="1">
    <source>
        <dbReference type="ARBA" id="ARBA00012513"/>
    </source>
</evidence>
<evidence type="ECO:0000256" key="6">
    <source>
        <dbReference type="ARBA" id="ARBA00022777"/>
    </source>
</evidence>
<feature type="compositionally biased region" description="Low complexity" evidence="10">
    <location>
        <begin position="436"/>
        <end position="447"/>
    </location>
</feature>
<dbReference type="InterPro" id="IPR008271">
    <property type="entry name" value="Ser/Thr_kinase_AS"/>
</dbReference>
<dbReference type="PROSITE" id="PS50011">
    <property type="entry name" value="PROTEIN_KINASE_DOM"/>
    <property type="match status" value="1"/>
</dbReference>
<keyword evidence="3" id="KW-0808">Transferase</keyword>
<keyword evidence="6 12" id="KW-0418">Kinase</keyword>
<dbReference type="RefSeq" id="WP_221632654.1">
    <property type="nucleotide sequence ID" value="NZ_BAAAKX010000008.1"/>
</dbReference>
<evidence type="ECO:0000256" key="8">
    <source>
        <dbReference type="ARBA" id="ARBA00047899"/>
    </source>
</evidence>
<evidence type="ECO:0000256" key="5">
    <source>
        <dbReference type="ARBA" id="ARBA00022741"/>
    </source>
</evidence>
<feature type="region of interest" description="Disordered" evidence="10">
    <location>
        <begin position="436"/>
        <end position="458"/>
    </location>
</feature>
<dbReference type="Gene3D" id="1.10.510.10">
    <property type="entry name" value="Transferase(Phosphotransferase) domain 1"/>
    <property type="match status" value="1"/>
</dbReference>
<dbReference type="GO" id="GO:0005524">
    <property type="term" value="F:ATP binding"/>
    <property type="evidence" value="ECO:0007669"/>
    <property type="project" value="UniProtKB-KW"/>
</dbReference>
<dbReference type="EMBL" id="VFOQ01000002">
    <property type="protein sequence ID" value="TQL56694.1"/>
    <property type="molecule type" value="Genomic_DNA"/>
</dbReference>
<dbReference type="GO" id="GO:0004674">
    <property type="term" value="F:protein serine/threonine kinase activity"/>
    <property type="evidence" value="ECO:0007669"/>
    <property type="project" value="UniProtKB-KW"/>
</dbReference>
<dbReference type="Proteomes" id="UP000319514">
    <property type="component" value="Unassembled WGS sequence"/>
</dbReference>
<dbReference type="FunFam" id="1.10.510.10:FF:000021">
    <property type="entry name" value="Serine/threonine protein kinase"/>
    <property type="match status" value="1"/>
</dbReference>
<dbReference type="Gene3D" id="3.30.10.20">
    <property type="match status" value="1"/>
</dbReference>
<dbReference type="PROSITE" id="PS00108">
    <property type="entry name" value="PROTEIN_KINASE_ST"/>
    <property type="match status" value="1"/>
</dbReference>
<dbReference type="CDD" id="cd14014">
    <property type="entry name" value="STKc_PknB_like"/>
    <property type="match status" value="1"/>
</dbReference>
<evidence type="ECO:0000256" key="2">
    <source>
        <dbReference type="ARBA" id="ARBA00022527"/>
    </source>
</evidence>
<dbReference type="GO" id="GO:0045717">
    <property type="term" value="P:negative regulation of fatty acid biosynthetic process"/>
    <property type="evidence" value="ECO:0007669"/>
    <property type="project" value="UniProtKB-ARBA"/>
</dbReference>
<evidence type="ECO:0000256" key="7">
    <source>
        <dbReference type="ARBA" id="ARBA00022840"/>
    </source>
</evidence>
<keyword evidence="5" id="KW-0547">Nucleotide-binding</keyword>
<proteinExistence type="predicted"/>
<dbReference type="InterPro" id="IPR011009">
    <property type="entry name" value="Kinase-like_dom_sf"/>
</dbReference>
<gene>
    <name evidence="12" type="ORF">FB474_3454</name>
</gene>
<dbReference type="FunFam" id="3.30.200.20:FF:000035">
    <property type="entry name" value="Serine/threonine protein kinase Stk1"/>
    <property type="match status" value="1"/>
</dbReference>
<feature type="compositionally biased region" description="Low complexity" evidence="10">
    <location>
        <begin position="352"/>
        <end position="368"/>
    </location>
</feature>
<dbReference type="SUPFAM" id="SSF56112">
    <property type="entry name" value="Protein kinase-like (PK-like)"/>
    <property type="match status" value="1"/>
</dbReference>
<name>A0A542Z8M1_9MICO</name>
<reference evidence="12 13" key="1">
    <citation type="submission" date="2019-06" db="EMBL/GenBank/DDBJ databases">
        <title>Sequencing the genomes of 1000 actinobacteria strains.</title>
        <authorList>
            <person name="Klenk H.-P."/>
        </authorList>
    </citation>
    <scope>NUCLEOTIDE SEQUENCE [LARGE SCALE GENOMIC DNA]</scope>
    <source>
        <strain evidence="12 13">DSM 18082</strain>
    </source>
</reference>
<dbReference type="EC" id="2.7.11.1" evidence="1"/>
<evidence type="ECO:0000256" key="10">
    <source>
        <dbReference type="SAM" id="MobiDB-lite"/>
    </source>
</evidence>
<keyword evidence="4" id="KW-0677">Repeat</keyword>
<dbReference type="InterPro" id="IPR005543">
    <property type="entry name" value="PASTA_dom"/>
</dbReference>